<evidence type="ECO:0000313" key="6">
    <source>
        <dbReference type="Proteomes" id="UP000315395"/>
    </source>
</evidence>
<gene>
    <name evidence="5" type="ORF">FNH13_09565</name>
</gene>
<sequence length="248" mass="25552">MGGMVTMLSGSHSLDQLLEAYAVGPGPVVRANFVSTLDGHATGGDGLSGSINSSADKQVFDVLRALADVVVVGAGTIRAEGYGRLRTEDPALVQVRRAAGRADHPTLAVVTASGDLPEKVMVDDPDGGALLVLCARAVSDDLAERIGADAVVPAGADLVEPSLAVEALHERGLDHVLTEGGPHLLGGWLQAGVVDELCLTIRPVVVGGTGPRIVEAPIGRTGELAHFDLRHALAIESDLMLRYVATPD</sequence>
<dbReference type="EMBL" id="CP041616">
    <property type="protein sequence ID" value="QDO88556.1"/>
    <property type="molecule type" value="Genomic_DNA"/>
</dbReference>
<dbReference type="SUPFAM" id="SSF53597">
    <property type="entry name" value="Dihydrofolate reductase-like"/>
    <property type="match status" value="1"/>
</dbReference>
<name>A0A516GAJ9_9MICO</name>
<dbReference type="InterPro" id="IPR050765">
    <property type="entry name" value="Riboflavin_Biosynth_HTPR"/>
</dbReference>
<dbReference type="Pfam" id="PF01872">
    <property type="entry name" value="RibD_C"/>
    <property type="match status" value="1"/>
</dbReference>
<feature type="domain" description="Bacterial bifunctional deaminase-reductase C-terminal" evidence="4">
    <location>
        <begin position="27"/>
        <end position="240"/>
    </location>
</feature>
<evidence type="ECO:0000256" key="2">
    <source>
        <dbReference type="ARBA" id="ARBA00022857"/>
    </source>
</evidence>
<evidence type="ECO:0000313" key="5">
    <source>
        <dbReference type="EMBL" id="QDO88556.1"/>
    </source>
</evidence>
<proteinExistence type="predicted"/>
<dbReference type="AlphaFoldDB" id="A0A516GAJ9"/>
<accession>A0A516GAJ9</accession>
<dbReference type="Proteomes" id="UP000315395">
    <property type="component" value="Chromosome"/>
</dbReference>
<dbReference type="Gene3D" id="3.40.430.10">
    <property type="entry name" value="Dihydrofolate Reductase, subunit A"/>
    <property type="match status" value="1"/>
</dbReference>
<dbReference type="OrthoDB" id="5243299at2"/>
<protein>
    <submittedName>
        <fullName evidence="5">Deaminase</fullName>
    </submittedName>
</protein>
<keyword evidence="6" id="KW-1185">Reference proteome</keyword>
<evidence type="ECO:0000259" key="4">
    <source>
        <dbReference type="Pfam" id="PF01872"/>
    </source>
</evidence>
<comment type="pathway">
    <text evidence="1">Cofactor biosynthesis; riboflavin biosynthesis.</text>
</comment>
<keyword evidence="3" id="KW-0560">Oxidoreductase</keyword>
<dbReference type="InterPro" id="IPR002734">
    <property type="entry name" value="RibDG_C"/>
</dbReference>
<dbReference type="GO" id="GO:0009231">
    <property type="term" value="P:riboflavin biosynthetic process"/>
    <property type="evidence" value="ECO:0007669"/>
    <property type="project" value="InterPro"/>
</dbReference>
<keyword evidence="2" id="KW-0521">NADP</keyword>
<evidence type="ECO:0000256" key="1">
    <source>
        <dbReference type="ARBA" id="ARBA00005104"/>
    </source>
</evidence>
<dbReference type="KEGG" id="orz:FNH13_09565"/>
<reference evidence="5 6" key="1">
    <citation type="submission" date="2019-07" db="EMBL/GenBank/DDBJ databases">
        <title>complete genome sequencing of Ornithinimicrobium sp. H23M54.</title>
        <authorList>
            <person name="Bae J.-W."/>
            <person name="Lee S.-Y."/>
        </authorList>
    </citation>
    <scope>NUCLEOTIDE SEQUENCE [LARGE SCALE GENOMIC DNA]</scope>
    <source>
        <strain evidence="5 6">H23M54</strain>
    </source>
</reference>
<dbReference type="PANTHER" id="PTHR38011:SF7">
    <property type="entry name" value="2,5-DIAMINO-6-RIBOSYLAMINO-4(3H)-PYRIMIDINONE 5'-PHOSPHATE REDUCTASE"/>
    <property type="match status" value="1"/>
</dbReference>
<dbReference type="GO" id="GO:0008703">
    <property type="term" value="F:5-amino-6-(5-phosphoribosylamino)uracil reductase activity"/>
    <property type="evidence" value="ECO:0007669"/>
    <property type="project" value="InterPro"/>
</dbReference>
<dbReference type="InterPro" id="IPR024072">
    <property type="entry name" value="DHFR-like_dom_sf"/>
</dbReference>
<evidence type="ECO:0000256" key="3">
    <source>
        <dbReference type="ARBA" id="ARBA00023002"/>
    </source>
</evidence>
<organism evidence="5 6">
    <name type="scientific">Ornithinimicrobium ciconiae</name>
    <dbReference type="NCBI Taxonomy" id="2594265"/>
    <lineage>
        <taxon>Bacteria</taxon>
        <taxon>Bacillati</taxon>
        <taxon>Actinomycetota</taxon>
        <taxon>Actinomycetes</taxon>
        <taxon>Micrococcales</taxon>
        <taxon>Ornithinimicrobiaceae</taxon>
        <taxon>Ornithinimicrobium</taxon>
    </lineage>
</organism>
<dbReference type="PANTHER" id="PTHR38011">
    <property type="entry name" value="DIHYDROFOLATE REDUCTASE FAMILY PROTEIN (AFU_ORTHOLOGUE AFUA_8G06820)"/>
    <property type="match status" value="1"/>
</dbReference>